<proteinExistence type="predicted"/>
<dbReference type="EMBL" id="JAHRIP010075509">
    <property type="protein sequence ID" value="MEQ2310140.1"/>
    <property type="molecule type" value="Genomic_DNA"/>
</dbReference>
<reference evidence="1 2" key="1">
    <citation type="submission" date="2021-06" db="EMBL/GenBank/DDBJ databases">
        <authorList>
            <person name="Palmer J.M."/>
        </authorList>
    </citation>
    <scope>NUCLEOTIDE SEQUENCE [LARGE SCALE GENOMIC DNA]</scope>
    <source>
        <strain evidence="1 2">AS_MEX2019</strain>
        <tissue evidence="1">Muscle</tissue>
    </source>
</reference>
<comment type="caution">
    <text evidence="1">The sequence shown here is derived from an EMBL/GenBank/DDBJ whole genome shotgun (WGS) entry which is preliminary data.</text>
</comment>
<protein>
    <submittedName>
        <fullName evidence="1">Uncharacterized protein</fullName>
    </submittedName>
</protein>
<name>A0ABV0ZW49_9TELE</name>
<sequence length="123" mass="13924">MVVLASSYGDALVHQAKGSWSELMGRWMELNKRFSSRVVLLEAAGDLRLGWRSSFQQDNHPKQTARDTMRCFRSEQVLISMGVNFVNQSFAPDYVNGLVKCSSSNLPWGMSLPGFHIYKLLTH</sequence>
<keyword evidence="2" id="KW-1185">Reference proteome</keyword>
<accession>A0ABV0ZW49</accession>
<evidence type="ECO:0000313" key="2">
    <source>
        <dbReference type="Proteomes" id="UP001469553"/>
    </source>
</evidence>
<dbReference type="Proteomes" id="UP001469553">
    <property type="component" value="Unassembled WGS sequence"/>
</dbReference>
<gene>
    <name evidence="1" type="ORF">AMECASPLE_005844</name>
</gene>
<organism evidence="1 2">
    <name type="scientific">Ameca splendens</name>
    <dbReference type="NCBI Taxonomy" id="208324"/>
    <lineage>
        <taxon>Eukaryota</taxon>
        <taxon>Metazoa</taxon>
        <taxon>Chordata</taxon>
        <taxon>Craniata</taxon>
        <taxon>Vertebrata</taxon>
        <taxon>Euteleostomi</taxon>
        <taxon>Actinopterygii</taxon>
        <taxon>Neopterygii</taxon>
        <taxon>Teleostei</taxon>
        <taxon>Neoteleostei</taxon>
        <taxon>Acanthomorphata</taxon>
        <taxon>Ovalentaria</taxon>
        <taxon>Atherinomorphae</taxon>
        <taxon>Cyprinodontiformes</taxon>
        <taxon>Goodeidae</taxon>
        <taxon>Ameca</taxon>
    </lineage>
</organism>
<evidence type="ECO:0000313" key="1">
    <source>
        <dbReference type="EMBL" id="MEQ2310140.1"/>
    </source>
</evidence>